<dbReference type="NCBIfam" id="NF008888">
    <property type="entry name" value="PRK11922.1"/>
    <property type="match status" value="1"/>
</dbReference>
<keyword evidence="8" id="KW-1185">Reference proteome</keyword>
<keyword evidence="4" id="KW-0804">Transcription</keyword>
<accession>A0A1M4YVQ0</accession>
<dbReference type="Proteomes" id="UP000184170">
    <property type="component" value="Unassembled WGS sequence"/>
</dbReference>
<comment type="similarity">
    <text evidence="1">Belongs to the sigma-70 factor family. ECF subfamily.</text>
</comment>
<dbReference type="PANTHER" id="PTHR43133:SF51">
    <property type="entry name" value="RNA POLYMERASE SIGMA FACTOR"/>
    <property type="match status" value="1"/>
</dbReference>
<dbReference type="InterPro" id="IPR014284">
    <property type="entry name" value="RNA_pol_sigma-70_dom"/>
</dbReference>
<sequence>MTNSAADPREPLTDLSDADLVERARRGDGPAFELIVRRHNQALFRAARAVLDDEDQAQEAVQEAYLNAFTHLDSYQGRASLKTWLIRIAVNQAISIKRRQRPVVSLDEKIAVLQSKQSEEDGMASFIADQHTPETAADHQEMQHLLELAIRRLPEIYRSVFMLRAVEGLSVADSAFCLDINEALVKKRLSRARDLLRQDLAQRMEAQASDAFEFAGKRCDAVTAHVMAELARQGMTQPV</sequence>
<dbReference type="Gene3D" id="1.10.1740.10">
    <property type="match status" value="1"/>
</dbReference>
<dbReference type="AlphaFoldDB" id="A0A1M4YVQ0"/>
<evidence type="ECO:0000256" key="1">
    <source>
        <dbReference type="ARBA" id="ARBA00010641"/>
    </source>
</evidence>
<dbReference type="GO" id="GO:0006352">
    <property type="term" value="P:DNA-templated transcription initiation"/>
    <property type="evidence" value="ECO:0007669"/>
    <property type="project" value="InterPro"/>
</dbReference>
<evidence type="ECO:0000256" key="2">
    <source>
        <dbReference type="ARBA" id="ARBA00023015"/>
    </source>
</evidence>
<feature type="domain" description="RNA polymerase sigma-70 region 2" evidence="5">
    <location>
        <begin position="35"/>
        <end position="101"/>
    </location>
</feature>
<evidence type="ECO:0000256" key="4">
    <source>
        <dbReference type="ARBA" id="ARBA00023163"/>
    </source>
</evidence>
<dbReference type="NCBIfam" id="TIGR02937">
    <property type="entry name" value="sigma70-ECF"/>
    <property type="match status" value="1"/>
</dbReference>
<dbReference type="Pfam" id="PF04542">
    <property type="entry name" value="Sigma70_r2"/>
    <property type="match status" value="1"/>
</dbReference>
<proteinExistence type="inferred from homology"/>
<dbReference type="InterPro" id="IPR039425">
    <property type="entry name" value="RNA_pol_sigma-70-like"/>
</dbReference>
<dbReference type="EMBL" id="FQVA01000001">
    <property type="protein sequence ID" value="SHF09637.1"/>
    <property type="molecule type" value="Genomic_DNA"/>
</dbReference>
<evidence type="ECO:0000313" key="8">
    <source>
        <dbReference type="Proteomes" id="UP000184170"/>
    </source>
</evidence>
<dbReference type="RefSeq" id="WP_073272983.1">
    <property type="nucleotide sequence ID" value="NZ_FQVA01000001.1"/>
</dbReference>
<dbReference type="InterPro" id="IPR013325">
    <property type="entry name" value="RNA_pol_sigma_r2"/>
</dbReference>
<dbReference type="OrthoDB" id="9782108at2"/>
<dbReference type="SUPFAM" id="SSF88659">
    <property type="entry name" value="Sigma3 and sigma4 domains of RNA polymerase sigma factors"/>
    <property type="match status" value="1"/>
</dbReference>
<dbReference type="STRING" id="494016.SAMN04487965_1358"/>
<name>A0A1M4YVQ0_9GAMM</name>
<dbReference type="GO" id="GO:0016987">
    <property type="term" value="F:sigma factor activity"/>
    <property type="evidence" value="ECO:0007669"/>
    <property type="project" value="UniProtKB-KW"/>
</dbReference>
<reference evidence="8" key="1">
    <citation type="submission" date="2016-11" db="EMBL/GenBank/DDBJ databases">
        <authorList>
            <person name="Varghese N."/>
            <person name="Submissions S."/>
        </authorList>
    </citation>
    <scope>NUCLEOTIDE SEQUENCE [LARGE SCALE GENOMIC DNA]</scope>
    <source>
        <strain evidence="8">CGMCC 1.7063</strain>
    </source>
</reference>
<dbReference type="CDD" id="cd06171">
    <property type="entry name" value="Sigma70_r4"/>
    <property type="match status" value="1"/>
</dbReference>
<evidence type="ECO:0000259" key="5">
    <source>
        <dbReference type="Pfam" id="PF04542"/>
    </source>
</evidence>
<dbReference type="Gene3D" id="1.10.10.10">
    <property type="entry name" value="Winged helix-like DNA-binding domain superfamily/Winged helix DNA-binding domain"/>
    <property type="match status" value="1"/>
</dbReference>
<evidence type="ECO:0000256" key="3">
    <source>
        <dbReference type="ARBA" id="ARBA00023082"/>
    </source>
</evidence>
<dbReference type="InterPro" id="IPR007627">
    <property type="entry name" value="RNA_pol_sigma70_r2"/>
</dbReference>
<feature type="domain" description="RNA polymerase sigma factor 70 region 4 type 2" evidence="6">
    <location>
        <begin position="145"/>
        <end position="194"/>
    </location>
</feature>
<evidence type="ECO:0000259" key="6">
    <source>
        <dbReference type="Pfam" id="PF08281"/>
    </source>
</evidence>
<dbReference type="InterPro" id="IPR013324">
    <property type="entry name" value="RNA_pol_sigma_r3/r4-like"/>
</dbReference>
<dbReference type="InterPro" id="IPR036388">
    <property type="entry name" value="WH-like_DNA-bd_sf"/>
</dbReference>
<protein>
    <submittedName>
        <fullName evidence="7">RNA polymerase sigma-70 factor, ECF subfamily</fullName>
    </submittedName>
</protein>
<evidence type="ECO:0000313" key="7">
    <source>
        <dbReference type="EMBL" id="SHF09637.1"/>
    </source>
</evidence>
<keyword evidence="3" id="KW-0731">Sigma factor</keyword>
<gene>
    <name evidence="7" type="ORF">SAMN04487965_1358</name>
</gene>
<dbReference type="PANTHER" id="PTHR43133">
    <property type="entry name" value="RNA POLYMERASE ECF-TYPE SIGMA FACTO"/>
    <property type="match status" value="1"/>
</dbReference>
<dbReference type="SUPFAM" id="SSF88946">
    <property type="entry name" value="Sigma2 domain of RNA polymerase sigma factors"/>
    <property type="match status" value="1"/>
</dbReference>
<keyword evidence="2" id="KW-0805">Transcription regulation</keyword>
<organism evidence="7 8">
    <name type="scientific">Microbulbifer donghaiensis</name>
    <dbReference type="NCBI Taxonomy" id="494016"/>
    <lineage>
        <taxon>Bacteria</taxon>
        <taxon>Pseudomonadati</taxon>
        <taxon>Pseudomonadota</taxon>
        <taxon>Gammaproteobacteria</taxon>
        <taxon>Cellvibrionales</taxon>
        <taxon>Microbulbiferaceae</taxon>
        <taxon>Microbulbifer</taxon>
    </lineage>
</organism>
<dbReference type="Pfam" id="PF08281">
    <property type="entry name" value="Sigma70_r4_2"/>
    <property type="match status" value="1"/>
</dbReference>
<dbReference type="InterPro" id="IPR013249">
    <property type="entry name" value="RNA_pol_sigma70_r4_t2"/>
</dbReference>
<dbReference type="GO" id="GO:0003677">
    <property type="term" value="F:DNA binding"/>
    <property type="evidence" value="ECO:0007669"/>
    <property type="project" value="InterPro"/>
</dbReference>